<dbReference type="Pfam" id="PF13649">
    <property type="entry name" value="Methyltransf_25"/>
    <property type="match status" value="1"/>
</dbReference>
<sequence>MTNRTNWPNMYDWLYSWRQADIPFYVEEAQKSGGPVLELGCGTGRVSIPIAKAGIDVVGLDTSKPMLDLARSKAKKAGLSKPKISFLIGDMR</sequence>
<dbReference type="AlphaFoldDB" id="A0A382P5X6"/>
<dbReference type="InterPro" id="IPR041698">
    <property type="entry name" value="Methyltransf_25"/>
</dbReference>
<dbReference type="EMBL" id="UINC01105115">
    <property type="protein sequence ID" value="SVC68809.1"/>
    <property type="molecule type" value="Genomic_DNA"/>
</dbReference>
<dbReference type="SUPFAM" id="SSF53335">
    <property type="entry name" value="S-adenosyl-L-methionine-dependent methyltransferases"/>
    <property type="match status" value="1"/>
</dbReference>
<feature type="non-terminal residue" evidence="2">
    <location>
        <position position="92"/>
    </location>
</feature>
<organism evidence="2">
    <name type="scientific">marine metagenome</name>
    <dbReference type="NCBI Taxonomy" id="408172"/>
    <lineage>
        <taxon>unclassified sequences</taxon>
        <taxon>metagenomes</taxon>
        <taxon>ecological metagenomes</taxon>
    </lineage>
</organism>
<protein>
    <recommendedName>
        <fullName evidence="1">Methyltransferase domain-containing protein</fullName>
    </recommendedName>
</protein>
<dbReference type="InterPro" id="IPR029063">
    <property type="entry name" value="SAM-dependent_MTases_sf"/>
</dbReference>
<feature type="domain" description="Methyltransferase" evidence="1">
    <location>
        <begin position="36"/>
        <end position="92"/>
    </location>
</feature>
<reference evidence="2" key="1">
    <citation type="submission" date="2018-05" db="EMBL/GenBank/DDBJ databases">
        <authorList>
            <person name="Lanie J.A."/>
            <person name="Ng W.-L."/>
            <person name="Kazmierczak K.M."/>
            <person name="Andrzejewski T.M."/>
            <person name="Davidsen T.M."/>
            <person name="Wayne K.J."/>
            <person name="Tettelin H."/>
            <person name="Glass J.I."/>
            <person name="Rusch D."/>
            <person name="Podicherti R."/>
            <person name="Tsui H.-C.T."/>
            <person name="Winkler M.E."/>
        </authorList>
    </citation>
    <scope>NUCLEOTIDE SEQUENCE</scope>
</reference>
<evidence type="ECO:0000313" key="2">
    <source>
        <dbReference type="EMBL" id="SVC68809.1"/>
    </source>
</evidence>
<proteinExistence type="predicted"/>
<gene>
    <name evidence="2" type="ORF">METZ01_LOCUS321663</name>
</gene>
<name>A0A382P5X6_9ZZZZ</name>
<evidence type="ECO:0000259" key="1">
    <source>
        <dbReference type="Pfam" id="PF13649"/>
    </source>
</evidence>
<dbReference type="Gene3D" id="3.40.50.150">
    <property type="entry name" value="Vaccinia Virus protein VP39"/>
    <property type="match status" value="1"/>
</dbReference>
<accession>A0A382P5X6</accession>
<dbReference type="CDD" id="cd02440">
    <property type="entry name" value="AdoMet_MTases"/>
    <property type="match status" value="1"/>
</dbReference>